<dbReference type="InterPro" id="IPR001296">
    <property type="entry name" value="Glyco_trans_1"/>
</dbReference>
<evidence type="ECO:0000313" key="13">
    <source>
        <dbReference type="Proteomes" id="UP000472265"/>
    </source>
</evidence>
<feature type="compositionally biased region" description="Polar residues" evidence="9">
    <location>
        <begin position="223"/>
        <end position="248"/>
    </location>
</feature>
<gene>
    <name evidence="12" type="primary">gtdc1</name>
</gene>
<evidence type="ECO:0000259" key="11">
    <source>
        <dbReference type="Pfam" id="PF12038"/>
    </source>
</evidence>
<keyword evidence="2" id="KW-0328">Glycosyltransferase</keyword>
<evidence type="ECO:0000256" key="5">
    <source>
        <dbReference type="ARBA" id="ARBA00044539"/>
    </source>
</evidence>
<dbReference type="GeneID" id="115588381"/>
<dbReference type="AlphaFoldDB" id="A0A671UFU2"/>
<feature type="region of interest" description="Disordered" evidence="9">
    <location>
        <begin position="210"/>
        <end position="266"/>
    </location>
</feature>
<dbReference type="EC" id="2.4.1.110" evidence="4"/>
<accession>A0A671UFU2</accession>
<comment type="similarity">
    <text evidence="1">Belongs to the glycosyltransferase group 1 family. Glycosyltransferase 4 subfamily.</text>
</comment>
<evidence type="ECO:0000313" key="12">
    <source>
        <dbReference type="Ensembl" id="ENSSAUP00010012810.1"/>
    </source>
</evidence>
<dbReference type="Pfam" id="PF12038">
    <property type="entry name" value="QTMAN_N"/>
    <property type="match status" value="1"/>
</dbReference>
<evidence type="ECO:0000256" key="1">
    <source>
        <dbReference type="ARBA" id="ARBA00009481"/>
    </source>
</evidence>
<evidence type="ECO:0000256" key="6">
    <source>
        <dbReference type="ARBA" id="ARBA00044567"/>
    </source>
</evidence>
<dbReference type="InterPro" id="IPR051862">
    <property type="entry name" value="GT-like_domain_containing_1"/>
</dbReference>
<keyword evidence="13" id="KW-1185">Reference proteome</keyword>
<evidence type="ECO:0000256" key="3">
    <source>
        <dbReference type="ARBA" id="ARBA00022679"/>
    </source>
</evidence>
<reference evidence="12" key="2">
    <citation type="submission" date="2025-08" db="UniProtKB">
        <authorList>
            <consortium name="Ensembl"/>
        </authorList>
    </citation>
    <scope>IDENTIFICATION</scope>
</reference>
<dbReference type="Proteomes" id="UP000472265">
    <property type="component" value="Chromosome 9"/>
</dbReference>
<feature type="domain" description="tRNA-queuosine alpha-mannosyltransferase N-terminal" evidence="11">
    <location>
        <begin position="23"/>
        <end position="186"/>
    </location>
</feature>
<evidence type="ECO:0000256" key="8">
    <source>
        <dbReference type="ARBA" id="ARBA00048439"/>
    </source>
</evidence>
<dbReference type="Pfam" id="PF00534">
    <property type="entry name" value="Glycos_transf_1"/>
    <property type="match status" value="1"/>
</dbReference>
<feature type="compositionally biased region" description="Basic and acidic residues" evidence="9">
    <location>
        <begin position="249"/>
        <end position="266"/>
    </location>
</feature>
<dbReference type="CDD" id="cd01635">
    <property type="entry name" value="Glycosyltransferase_GTB-type"/>
    <property type="match status" value="1"/>
</dbReference>
<organism evidence="12 13">
    <name type="scientific">Sparus aurata</name>
    <name type="common">Gilthead sea bream</name>
    <dbReference type="NCBI Taxonomy" id="8175"/>
    <lineage>
        <taxon>Eukaryota</taxon>
        <taxon>Metazoa</taxon>
        <taxon>Chordata</taxon>
        <taxon>Craniata</taxon>
        <taxon>Vertebrata</taxon>
        <taxon>Euteleostomi</taxon>
        <taxon>Actinopterygii</taxon>
        <taxon>Neopterygii</taxon>
        <taxon>Teleostei</taxon>
        <taxon>Neoteleostei</taxon>
        <taxon>Acanthomorphata</taxon>
        <taxon>Eupercaria</taxon>
        <taxon>Spariformes</taxon>
        <taxon>Sparidae</taxon>
        <taxon>Sparus</taxon>
    </lineage>
</organism>
<comment type="catalytic activity">
    <reaction evidence="8">
        <text>queuosine(34) in tRNA(Asp) + GDP-alpha-D-mannose = O-4''-alpha-D-mannosylqueuosine(34) in tRNA(Asp) + GDP + H(+)</text>
        <dbReference type="Rhea" id="RHEA:12885"/>
        <dbReference type="Rhea" id="RHEA-COMP:18572"/>
        <dbReference type="Rhea" id="RHEA-COMP:18581"/>
        <dbReference type="ChEBI" id="CHEBI:15378"/>
        <dbReference type="ChEBI" id="CHEBI:57527"/>
        <dbReference type="ChEBI" id="CHEBI:58189"/>
        <dbReference type="ChEBI" id="CHEBI:194431"/>
        <dbReference type="ChEBI" id="CHEBI:194442"/>
        <dbReference type="EC" id="2.4.1.110"/>
    </reaction>
    <physiologicalReaction direction="left-to-right" evidence="8">
        <dbReference type="Rhea" id="RHEA:12886"/>
    </physiologicalReaction>
</comment>
<sequence length="439" mass="50330">MDVRASSVGAGQMQSESSAAPGVLLVEAFYGGSHKQLIDLLQENISCSVCTLPAKKWHWRARTAALHFSQTITTCPSHRVLFCSSVLNLCELVALRPDLARLKKVLYFHENQLVYPVRKDQERDFQYGYNQILSCLVSDVVVFNSAFNMDSFLSSISSFMKKIPDHRPKDLDQLIRPKCVVLYYPVQFPDVSRLLPEHKLLRRHARTSPVDDIITPQDEQEASRLSSPDESLTVSCEQQDPHQTTTPEPRTDQRPVSEGDPGDQKRPLHIVWPHRWEHDKDPELFFSTLIKLKERRLDFHLSVLGETFTDPPEIFPEARRLLDRHILNWGFLPSKDDYLKVLCEADVVVSTAKHEFFGVAMLEAVHCGCYPLCPNALVYPEIFPAEYLYSTPEQLCKRLQSLCRRPDVARRHVVKVDTSSFSWSSLKERYETLLAAQRP</sequence>
<name>A0A671UFU2_SPAAU</name>
<dbReference type="GO" id="GO:0016438">
    <property type="term" value="F:tRNA-queuosine(34) beta-mannosyltransferase activity"/>
    <property type="evidence" value="ECO:0007669"/>
    <property type="project" value="UniProtKB-EC"/>
</dbReference>
<dbReference type="RefSeq" id="XP_030284841.1">
    <property type="nucleotide sequence ID" value="XM_030428981.1"/>
</dbReference>
<evidence type="ECO:0000256" key="4">
    <source>
        <dbReference type="ARBA" id="ARBA00044517"/>
    </source>
</evidence>
<dbReference type="InterPro" id="IPR022701">
    <property type="entry name" value="QTMAN_N"/>
</dbReference>
<evidence type="ECO:0000259" key="10">
    <source>
        <dbReference type="Pfam" id="PF00534"/>
    </source>
</evidence>
<dbReference type="InParanoid" id="A0A671UFU2"/>
<dbReference type="GO" id="GO:0007417">
    <property type="term" value="P:central nervous system development"/>
    <property type="evidence" value="ECO:0007669"/>
    <property type="project" value="Ensembl"/>
</dbReference>
<dbReference type="Gene3D" id="3.40.50.2000">
    <property type="entry name" value="Glycogen Phosphorylase B"/>
    <property type="match status" value="1"/>
</dbReference>
<comment type="function">
    <text evidence="7">Glycosyltransferase that specifically catalyzes mannosylation of cytoplasmic tRNA(Asp) modified with queuosine at position 34 (queuosine(34)). Mannosylates the cyclopentene moiety of queuosine(34) in tRNA(Asp) to form mannosyl-queuosine(34). Mannosylation of queuosine(34) in tRNA(Asp) is required to slow-down elongation at cognate codons, GAC and GAU, thereby regulating protein translation.</text>
</comment>
<feature type="domain" description="Glycosyl transferase family 1" evidence="10">
    <location>
        <begin position="267"/>
        <end position="385"/>
    </location>
</feature>
<proteinExistence type="inferred from homology"/>
<keyword evidence="3" id="KW-0808">Transferase</keyword>
<dbReference type="Ensembl" id="ENSSAUT00010013619.1">
    <property type="protein sequence ID" value="ENSSAUP00010012810.1"/>
    <property type="gene ID" value="ENSSAUG00010006102.1"/>
</dbReference>
<dbReference type="PANTHER" id="PTHR13615:SF3">
    <property type="entry name" value="GLYCOSYLTRANSFERASE-LIKE DOMAIN-CONTAINING PROTEIN 1"/>
    <property type="match status" value="1"/>
</dbReference>
<reference evidence="12" key="3">
    <citation type="submission" date="2025-09" db="UniProtKB">
        <authorList>
            <consortium name="Ensembl"/>
        </authorList>
    </citation>
    <scope>IDENTIFICATION</scope>
</reference>
<dbReference type="SUPFAM" id="SSF53756">
    <property type="entry name" value="UDP-Glycosyltransferase/glycogen phosphorylase"/>
    <property type="match status" value="1"/>
</dbReference>
<dbReference type="FunCoup" id="A0A671UFU2">
    <property type="interactions" value="346"/>
</dbReference>
<evidence type="ECO:0000256" key="2">
    <source>
        <dbReference type="ARBA" id="ARBA00022676"/>
    </source>
</evidence>
<dbReference type="GeneTree" id="ENSGT00390000006631"/>
<dbReference type="OMA" id="CYPIAPN"/>
<reference evidence="12" key="1">
    <citation type="submission" date="2021-04" db="EMBL/GenBank/DDBJ databases">
        <authorList>
            <consortium name="Wellcome Sanger Institute Data Sharing"/>
        </authorList>
    </citation>
    <scope>NUCLEOTIDE SEQUENCE [LARGE SCALE GENOMIC DNA]</scope>
</reference>
<protein>
    <recommendedName>
        <fullName evidence="5">tRNA-queuosine alpha-mannosyltransferase</fullName>
        <ecNumber evidence="4">2.4.1.110</ecNumber>
    </recommendedName>
    <alternativeName>
        <fullName evidence="6">Glycosyltransferase-like domain-containing protein 1</fullName>
    </alternativeName>
</protein>
<evidence type="ECO:0000256" key="7">
    <source>
        <dbReference type="ARBA" id="ARBA00045402"/>
    </source>
</evidence>
<evidence type="ECO:0000256" key="9">
    <source>
        <dbReference type="SAM" id="MobiDB-lite"/>
    </source>
</evidence>
<dbReference type="CTD" id="227835"/>
<dbReference type="PANTHER" id="PTHR13615">
    <property type="entry name" value="GLYCOSYLTRANSFERASE-LIKE 1"/>
    <property type="match status" value="1"/>
</dbReference>
<dbReference type="OrthoDB" id="10032790at2759"/>